<dbReference type="Proteomes" id="UP001253595">
    <property type="component" value="Unassembled WGS sequence"/>
</dbReference>
<proteinExistence type="predicted"/>
<dbReference type="Pfam" id="PF07238">
    <property type="entry name" value="PilZ"/>
    <property type="match status" value="1"/>
</dbReference>
<dbReference type="EMBL" id="JAVDVX010000001">
    <property type="protein sequence ID" value="MDR7088121.1"/>
    <property type="molecule type" value="Genomic_DNA"/>
</dbReference>
<keyword evidence="2" id="KW-0969">Cilium</keyword>
<keyword evidence="2" id="KW-0282">Flagellum</keyword>
<dbReference type="SUPFAM" id="SSF141371">
    <property type="entry name" value="PilZ domain-like"/>
    <property type="match status" value="1"/>
</dbReference>
<accession>A0ABU1USG5</accession>
<comment type="caution">
    <text evidence="2">The sequence shown here is derived from an EMBL/GenBank/DDBJ whole genome shotgun (WGS) entry which is preliminary data.</text>
</comment>
<keyword evidence="2" id="KW-0966">Cell projection</keyword>
<evidence type="ECO:0000259" key="1">
    <source>
        <dbReference type="Pfam" id="PF07238"/>
    </source>
</evidence>
<dbReference type="Gene3D" id="2.40.10.220">
    <property type="entry name" value="predicted glycosyltransferase like domains"/>
    <property type="match status" value="1"/>
</dbReference>
<sequence length="90" mass="9968">MSSKDKRRHVRTAFACRIKITHDSVGELLVKTRDISDGGVFVVLESEQIPPVGTRLRGQVQGLMDDAPVLQLEVVRVEPAGVGLRFIQED</sequence>
<dbReference type="InterPro" id="IPR009875">
    <property type="entry name" value="PilZ_domain"/>
</dbReference>
<keyword evidence="3" id="KW-1185">Reference proteome</keyword>
<evidence type="ECO:0000313" key="2">
    <source>
        <dbReference type="EMBL" id="MDR7088121.1"/>
    </source>
</evidence>
<protein>
    <submittedName>
        <fullName evidence="2">C-di-GMP-binding flagellar brake protein YcgR</fullName>
    </submittedName>
</protein>
<reference evidence="2 3" key="1">
    <citation type="submission" date="2023-07" db="EMBL/GenBank/DDBJ databases">
        <title>Sorghum-associated microbial communities from plants grown in Nebraska, USA.</title>
        <authorList>
            <person name="Schachtman D."/>
        </authorList>
    </citation>
    <scope>NUCLEOTIDE SEQUENCE [LARGE SCALE GENOMIC DNA]</scope>
    <source>
        <strain evidence="2 3">BE190</strain>
    </source>
</reference>
<name>A0ABU1USG5_9GAMM</name>
<evidence type="ECO:0000313" key="3">
    <source>
        <dbReference type="Proteomes" id="UP001253595"/>
    </source>
</evidence>
<organism evidence="2 3">
    <name type="scientific">Cellvibrio fibrivorans</name>
    <dbReference type="NCBI Taxonomy" id="126350"/>
    <lineage>
        <taxon>Bacteria</taxon>
        <taxon>Pseudomonadati</taxon>
        <taxon>Pseudomonadota</taxon>
        <taxon>Gammaproteobacteria</taxon>
        <taxon>Cellvibrionales</taxon>
        <taxon>Cellvibrionaceae</taxon>
        <taxon>Cellvibrio</taxon>
    </lineage>
</organism>
<gene>
    <name evidence="2" type="ORF">J2X05_000124</name>
</gene>
<dbReference type="RefSeq" id="WP_310067351.1">
    <property type="nucleotide sequence ID" value="NZ_JAVDVX010000001.1"/>
</dbReference>
<feature type="domain" description="PilZ" evidence="1">
    <location>
        <begin position="5"/>
        <end position="87"/>
    </location>
</feature>